<protein>
    <submittedName>
        <fullName evidence="1">NAD(P)-binding domain-containing protein</fullName>
    </submittedName>
</protein>
<evidence type="ECO:0000313" key="1">
    <source>
        <dbReference type="EMBL" id="MFD0852851.1"/>
    </source>
</evidence>
<dbReference type="Gene3D" id="3.50.50.60">
    <property type="entry name" value="FAD/NAD(P)-binding domain"/>
    <property type="match status" value="1"/>
</dbReference>
<accession>A0ABW3CEM9</accession>
<evidence type="ECO:0000313" key="2">
    <source>
        <dbReference type="Proteomes" id="UP001597083"/>
    </source>
</evidence>
<dbReference type="SUPFAM" id="SSF51905">
    <property type="entry name" value="FAD/NAD(P)-binding domain"/>
    <property type="match status" value="1"/>
</dbReference>
<feature type="non-terminal residue" evidence="1">
    <location>
        <position position="153"/>
    </location>
</feature>
<dbReference type="Proteomes" id="UP001597083">
    <property type="component" value="Unassembled WGS sequence"/>
</dbReference>
<dbReference type="EMBL" id="JBHTIR010001685">
    <property type="protein sequence ID" value="MFD0852851.1"/>
    <property type="molecule type" value="Genomic_DNA"/>
</dbReference>
<reference evidence="2" key="1">
    <citation type="journal article" date="2019" name="Int. J. Syst. Evol. Microbiol.">
        <title>The Global Catalogue of Microorganisms (GCM) 10K type strain sequencing project: providing services to taxonomists for standard genome sequencing and annotation.</title>
        <authorList>
            <consortium name="The Broad Institute Genomics Platform"/>
            <consortium name="The Broad Institute Genome Sequencing Center for Infectious Disease"/>
            <person name="Wu L."/>
            <person name="Ma J."/>
        </authorList>
    </citation>
    <scope>NUCLEOTIDE SEQUENCE [LARGE SCALE GENOMIC DNA]</scope>
    <source>
        <strain evidence="2">JCM 31696</strain>
    </source>
</reference>
<dbReference type="InterPro" id="IPR036188">
    <property type="entry name" value="FAD/NAD-bd_sf"/>
</dbReference>
<dbReference type="Pfam" id="PF13738">
    <property type="entry name" value="Pyr_redox_3"/>
    <property type="match status" value="1"/>
</dbReference>
<keyword evidence="2" id="KW-1185">Reference proteome</keyword>
<sequence>MPDDSLDYLVIGAGPAGLQLGHFLSRAGRAHLILEAGPGPGMFFRTFPRHRKLISINKKYTGWDDPELNLRMDWNSLLSDDPELLFTRYSDRYFPDAEDMVRYLSDFAAECKLPVVYNARVVHINRTGGGRGPFQVTDEHGRTYEARRLIVAT</sequence>
<comment type="caution">
    <text evidence="1">The sequence shown here is derived from an EMBL/GenBank/DDBJ whole genome shotgun (WGS) entry which is preliminary data.</text>
</comment>
<name>A0ABW3CEM9_9ACTN</name>
<organism evidence="1 2">
    <name type="scientific">Actinomadura adrarensis</name>
    <dbReference type="NCBI Taxonomy" id="1819600"/>
    <lineage>
        <taxon>Bacteria</taxon>
        <taxon>Bacillati</taxon>
        <taxon>Actinomycetota</taxon>
        <taxon>Actinomycetes</taxon>
        <taxon>Streptosporangiales</taxon>
        <taxon>Thermomonosporaceae</taxon>
        <taxon>Actinomadura</taxon>
    </lineage>
</organism>
<gene>
    <name evidence="1" type="ORF">ACFQ07_11475</name>
</gene>
<proteinExistence type="predicted"/>